<evidence type="ECO:0000313" key="1">
    <source>
        <dbReference type="EMBL" id="KAK9007231.1"/>
    </source>
</evidence>
<protein>
    <recommendedName>
        <fullName evidence="3">Retrotransposon gag domain-containing protein</fullName>
    </recommendedName>
</protein>
<organism evidence="1 2">
    <name type="scientific">Hibiscus sabdariffa</name>
    <name type="common">roselle</name>
    <dbReference type="NCBI Taxonomy" id="183260"/>
    <lineage>
        <taxon>Eukaryota</taxon>
        <taxon>Viridiplantae</taxon>
        <taxon>Streptophyta</taxon>
        <taxon>Embryophyta</taxon>
        <taxon>Tracheophyta</taxon>
        <taxon>Spermatophyta</taxon>
        <taxon>Magnoliopsida</taxon>
        <taxon>eudicotyledons</taxon>
        <taxon>Gunneridae</taxon>
        <taxon>Pentapetalae</taxon>
        <taxon>rosids</taxon>
        <taxon>malvids</taxon>
        <taxon>Malvales</taxon>
        <taxon>Malvaceae</taxon>
        <taxon>Malvoideae</taxon>
        <taxon>Hibiscus</taxon>
    </lineage>
</organism>
<sequence length="173" mass="19685">MTRANPRGPRFDFDPEIERTQKQLKRRIRDLMEVNRNNGQPPADGQNLPAQADGVILPPAQQMNQQIPARTVRDYLAEDLEGLNPAVTMPEFEAEHFELKPVMFNMLNTLGQFGGTPNENARQHVKSFLEICNSFKIHGVSNDVLKLKLFHYSLRDKAKTWLNNLGPSYVDAS</sequence>
<dbReference type="EMBL" id="JBBPBN010000027">
    <property type="protein sequence ID" value="KAK9007231.1"/>
    <property type="molecule type" value="Genomic_DNA"/>
</dbReference>
<proteinExistence type="predicted"/>
<dbReference type="PANTHER" id="PTHR33223">
    <property type="entry name" value="CCHC-TYPE DOMAIN-CONTAINING PROTEIN"/>
    <property type="match status" value="1"/>
</dbReference>
<gene>
    <name evidence="1" type="ORF">V6N11_051060</name>
</gene>
<evidence type="ECO:0000313" key="2">
    <source>
        <dbReference type="Proteomes" id="UP001396334"/>
    </source>
</evidence>
<dbReference type="Proteomes" id="UP001396334">
    <property type="component" value="Unassembled WGS sequence"/>
</dbReference>
<accession>A0ABR2R2R1</accession>
<evidence type="ECO:0008006" key="3">
    <source>
        <dbReference type="Google" id="ProtNLM"/>
    </source>
</evidence>
<keyword evidence="2" id="KW-1185">Reference proteome</keyword>
<comment type="caution">
    <text evidence="1">The sequence shown here is derived from an EMBL/GenBank/DDBJ whole genome shotgun (WGS) entry which is preliminary data.</text>
</comment>
<name>A0ABR2R2R1_9ROSI</name>
<dbReference type="PANTHER" id="PTHR33223:SF6">
    <property type="entry name" value="CCHC-TYPE DOMAIN-CONTAINING PROTEIN"/>
    <property type="match status" value="1"/>
</dbReference>
<reference evidence="1 2" key="1">
    <citation type="journal article" date="2024" name="G3 (Bethesda)">
        <title>Genome assembly of Hibiscus sabdariffa L. provides insights into metabolisms of medicinal natural products.</title>
        <authorList>
            <person name="Kim T."/>
        </authorList>
    </citation>
    <scope>NUCLEOTIDE SEQUENCE [LARGE SCALE GENOMIC DNA]</scope>
    <source>
        <strain evidence="1">TK-2024</strain>
        <tissue evidence="1">Old leaves</tissue>
    </source>
</reference>